<evidence type="ECO:0000313" key="12">
    <source>
        <dbReference type="EMBL" id="MBW0494770.1"/>
    </source>
</evidence>
<organism evidence="12 13">
    <name type="scientific">Austropuccinia psidii MF-1</name>
    <dbReference type="NCBI Taxonomy" id="1389203"/>
    <lineage>
        <taxon>Eukaryota</taxon>
        <taxon>Fungi</taxon>
        <taxon>Dikarya</taxon>
        <taxon>Basidiomycota</taxon>
        <taxon>Pucciniomycotina</taxon>
        <taxon>Pucciniomycetes</taxon>
        <taxon>Pucciniales</taxon>
        <taxon>Sphaerophragmiaceae</taxon>
        <taxon>Austropuccinia</taxon>
    </lineage>
</organism>
<comment type="subcellular location">
    <subcellularLocation>
        <location evidence="1">Nucleus</location>
    </subcellularLocation>
</comment>
<dbReference type="EMBL" id="AVOT02012736">
    <property type="protein sequence ID" value="MBW0494770.1"/>
    <property type="molecule type" value="Genomic_DNA"/>
</dbReference>
<evidence type="ECO:0000256" key="4">
    <source>
        <dbReference type="ARBA" id="ARBA00023125"/>
    </source>
</evidence>
<keyword evidence="13" id="KW-1185">Reference proteome</keyword>
<evidence type="ECO:0000313" key="13">
    <source>
        <dbReference type="Proteomes" id="UP000765509"/>
    </source>
</evidence>
<dbReference type="SUPFAM" id="SSF46785">
    <property type="entry name" value="Winged helix' DNA-binding domain"/>
    <property type="match status" value="1"/>
</dbReference>
<reference evidence="12" key="1">
    <citation type="submission" date="2021-03" db="EMBL/GenBank/DDBJ databases">
        <title>Draft genome sequence of rust myrtle Austropuccinia psidii MF-1, a brazilian biotype.</title>
        <authorList>
            <person name="Quecine M.C."/>
            <person name="Pachon D.M.R."/>
            <person name="Bonatelli M.L."/>
            <person name="Correr F.H."/>
            <person name="Franceschini L.M."/>
            <person name="Leite T.F."/>
            <person name="Margarido G.R.A."/>
            <person name="Almeida C.A."/>
            <person name="Ferrarezi J.A."/>
            <person name="Labate C.A."/>
        </authorList>
    </citation>
    <scope>NUCLEOTIDE SEQUENCE</scope>
    <source>
        <strain evidence="12">MF-1</strain>
    </source>
</reference>
<comment type="caution">
    <text evidence="12">The sequence shown here is derived from an EMBL/GenBank/DDBJ whole genome shotgun (WGS) entry which is preliminary data.</text>
</comment>
<evidence type="ECO:0000256" key="10">
    <source>
        <dbReference type="SAM" id="MobiDB-lite"/>
    </source>
</evidence>
<dbReference type="GO" id="GO:0043565">
    <property type="term" value="F:sequence-specific DNA binding"/>
    <property type="evidence" value="ECO:0007669"/>
    <property type="project" value="InterPro"/>
</dbReference>
<feature type="compositionally biased region" description="Basic and acidic residues" evidence="10">
    <location>
        <begin position="435"/>
        <end position="444"/>
    </location>
</feature>
<dbReference type="PANTHER" id="PTHR10015">
    <property type="entry name" value="HEAT SHOCK TRANSCRIPTION FACTOR"/>
    <property type="match status" value="1"/>
</dbReference>
<dbReference type="SMART" id="SM00415">
    <property type="entry name" value="HSF"/>
    <property type="match status" value="1"/>
</dbReference>
<evidence type="ECO:0000256" key="3">
    <source>
        <dbReference type="ARBA" id="ARBA00023015"/>
    </source>
</evidence>
<keyword evidence="5" id="KW-0804">Transcription</keyword>
<dbReference type="Pfam" id="PF00447">
    <property type="entry name" value="HSF_DNA-bind"/>
    <property type="match status" value="1"/>
</dbReference>
<dbReference type="Proteomes" id="UP000765509">
    <property type="component" value="Unassembled WGS sequence"/>
</dbReference>
<dbReference type="PRINTS" id="PR00056">
    <property type="entry name" value="HSFDOMAIN"/>
</dbReference>
<evidence type="ECO:0000256" key="7">
    <source>
        <dbReference type="ARBA" id="ARBA00062171"/>
    </source>
</evidence>
<feature type="compositionally biased region" description="Low complexity" evidence="10">
    <location>
        <begin position="513"/>
        <end position="523"/>
    </location>
</feature>
<sequence length="858" mass="95637">MSNHLLNNLIGVTKDNNNLNLNLFNALDQSSPDQSSDSSPPLQSLSPSLLLTKRSQSNSLAIKKLVNNNNQKSIPAFLTKLYTMVNDPLTNHLIKWNLPDGHSFFVVSPERFGKELLPKFFKHSNFGSFVRQLNMYGFHKVPHLNQGVLQAQLPETEMIEFINPNFQMNQPDLLYLIQRKKSCTDSVNLNQPESNDTAPVSSATAFNDCQVQTILSDIAAIKTHQAILSSDLKTLQNSTNHLWQEALTDRDRNKRCQDTINKILGFLAQVFGGKLSAVNNSARGNSKSSTDTNTDLDLHQTAYHNNNLHVLLPKEGTISDHDRLQSCPIDSRDLRHSKNNLNRSSPPHSALSVYPQSWPRRLMLEDAQRSTSQNNSNSSQLNQPQHLNNQTSLDSNQPSNHQSLNSFQSSPLSSQSALDLPSKDSNSRSLIPYKDSSKENRIDPNLESAFLETIKNDDKSSNPDQIQNEQSTSDSILPTLFSDLFSGSGLNWNDGALASINWNDLLNTNENDLLKENSSSQPTPTSPSPLRITNGKTAQSSNQLSPSPNSNDGISLELPHVPITDLRSQEVEIVKATNKAESLEAAIERLVSSLPQVVSGLPAEATIDQSNDNLQNQDPFVALNPTDPTQEGLVDQDNFDAEAFIRTLICPEDTITGGVGTKPIEQITELCTVHPDGLWSESLTTKEEHKTNENHNESNGKLDLDQILDEWAIDRPGRLTSNQMPLPTPETKDRLVIDLDDDQLRKIMRKRSNGSCQTDQQAEESVIEPNLARLQSNLFLNNPTINGTDDLFNRKTYQHPISNPKETHSTLNTPSSLELLRRNSLKKRLLDECNSPSLNFTTYFNHDEEALNGKRTKL</sequence>
<dbReference type="PANTHER" id="PTHR10015:SF427">
    <property type="entry name" value="HEAT SHOCK FACTOR PROTEIN"/>
    <property type="match status" value="1"/>
</dbReference>
<feature type="region of interest" description="Disordered" evidence="10">
    <location>
        <begin position="513"/>
        <end position="557"/>
    </location>
</feature>
<feature type="domain" description="HSF-type DNA-binding" evidence="11">
    <location>
        <begin position="73"/>
        <end position="180"/>
    </location>
</feature>
<dbReference type="GO" id="GO:0003700">
    <property type="term" value="F:DNA-binding transcription factor activity"/>
    <property type="evidence" value="ECO:0007669"/>
    <property type="project" value="InterPro"/>
</dbReference>
<evidence type="ECO:0000256" key="5">
    <source>
        <dbReference type="ARBA" id="ARBA00023163"/>
    </source>
</evidence>
<evidence type="ECO:0000256" key="9">
    <source>
        <dbReference type="SAM" id="Coils"/>
    </source>
</evidence>
<keyword evidence="4" id="KW-0238">DNA-binding</keyword>
<evidence type="ECO:0000256" key="8">
    <source>
        <dbReference type="RuleBase" id="RU004020"/>
    </source>
</evidence>
<dbReference type="OrthoDB" id="2507504at2759"/>
<feature type="region of interest" description="Disordered" evidence="10">
    <location>
        <begin position="330"/>
        <end position="354"/>
    </location>
</feature>
<dbReference type="FunFam" id="1.10.10.10:FF:000027">
    <property type="entry name" value="Heat shock transcription factor 1"/>
    <property type="match status" value="1"/>
</dbReference>
<evidence type="ECO:0000256" key="1">
    <source>
        <dbReference type="ARBA" id="ARBA00004123"/>
    </source>
</evidence>
<evidence type="ECO:0000256" key="6">
    <source>
        <dbReference type="ARBA" id="ARBA00023242"/>
    </source>
</evidence>
<dbReference type="InterPro" id="IPR036388">
    <property type="entry name" value="WH-like_DNA-bd_sf"/>
</dbReference>
<keyword evidence="9" id="KW-0175">Coiled coil</keyword>
<proteinExistence type="inferred from homology"/>
<keyword evidence="3" id="KW-0805">Transcription regulation</keyword>
<evidence type="ECO:0000259" key="11">
    <source>
        <dbReference type="SMART" id="SM00415"/>
    </source>
</evidence>
<dbReference type="Gene3D" id="1.10.10.10">
    <property type="entry name" value="Winged helix-like DNA-binding domain superfamily/Winged helix DNA-binding domain"/>
    <property type="match status" value="1"/>
</dbReference>
<comment type="similarity">
    <text evidence="2 8">Belongs to the HSF family.</text>
</comment>
<dbReference type="GO" id="GO:0005634">
    <property type="term" value="C:nucleus"/>
    <property type="evidence" value="ECO:0007669"/>
    <property type="project" value="UniProtKB-SubCell"/>
</dbReference>
<feature type="compositionally biased region" description="Polar residues" evidence="10">
    <location>
        <begin position="462"/>
        <end position="474"/>
    </location>
</feature>
<comment type="subunit">
    <text evidence="7">Homotrimer. Homotrimerization increases the affinity of HSF1 to DNA. Interacts with transcriptional coregulator SSA1 on chromatin.</text>
</comment>
<gene>
    <name evidence="12" type="ORF">O181_034485</name>
</gene>
<protein>
    <recommendedName>
        <fullName evidence="11">HSF-type DNA-binding domain-containing protein</fullName>
    </recommendedName>
</protein>
<evidence type="ECO:0000256" key="2">
    <source>
        <dbReference type="ARBA" id="ARBA00006403"/>
    </source>
</evidence>
<feature type="region of interest" description="Disordered" evidence="10">
    <location>
        <begin position="367"/>
        <end position="474"/>
    </location>
</feature>
<accession>A0A9Q3HA93</accession>
<feature type="compositionally biased region" description="Polar residues" evidence="10">
    <location>
        <begin position="391"/>
        <end position="401"/>
    </location>
</feature>
<feature type="compositionally biased region" description="Low complexity" evidence="10">
    <location>
        <begin position="539"/>
        <end position="551"/>
    </location>
</feature>
<name>A0A9Q3HA93_9BASI</name>
<feature type="compositionally biased region" description="Low complexity" evidence="10">
    <location>
        <begin position="402"/>
        <end position="420"/>
    </location>
</feature>
<feature type="compositionally biased region" description="Low complexity" evidence="10">
    <location>
        <begin position="369"/>
        <end position="390"/>
    </location>
</feature>
<dbReference type="InterPro" id="IPR000232">
    <property type="entry name" value="HSF_DNA-bd"/>
</dbReference>
<dbReference type="InterPro" id="IPR036390">
    <property type="entry name" value="WH_DNA-bd_sf"/>
</dbReference>
<keyword evidence="6" id="KW-0539">Nucleus</keyword>
<dbReference type="AlphaFoldDB" id="A0A9Q3HA93"/>
<feature type="coiled-coil region" evidence="9">
    <location>
        <begin position="566"/>
        <end position="593"/>
    </location>
</feature>